<dbReference type="EMBL" id="VKGK01000001">
    <property type="protein sequence ID" value="TRY16318.1"/>
    <property type="molecule type" value="Genomic_DNA"/>
</dbReference>
<dbReference type="Pfam" id="PF16263">
    <property type="entry name" value="DUF4917"/>
    <property type="match status" value="1"/>
</dbReference>
<dbReference type="InterPro" id="IPR032581">
    <property type="entry name" value="DUF4917"/>
</dbReference>
<gene>
    <name evidence="1" type="ORF">FN961_01460</name>
</gene>
<dbReference type="AlphaFoldDB" id="A0A553JV42"/>
<evidence type="ECO:0000313" key="2">
    <source>
        <dbReference type="Proteomes" id="UP000318126"/>
    </source>
</evidence>
<reference evidence="2" key="1">
    <citation type="submission" date="2019-07" db="EMBL/GenBank/DDBJ databases">
        <title>Shewanella sp. YLB-08 draft genomic sequence.</title>
        <authorList>
            <person name="Yu L."/>
        </authorList>
    </citation>
    <scope>NUCLEOTIDE SEQUENCE [LARGE SCALE GENOMIC DNA]</scope>
    <source>
        <strain evidence="2">JCM 20706</strain>
    </source>
</reference>
<organism evidence="1 2">
    <name type="scientific">Shewanella hanedai</name>
    <name type="common">Alteromonas hanedai</name>
    <dbReference type="NCBI Taxonomy" id="25"/>
    <lineage>
        <taxon>Bacteria</taxon>
        <taxon>Pseudomonadati</taxon>
        <taxon>Pseudomonadota</taxon>
        <taxon>Gammaproteobacteria</taxon>
        <taxon>Alteromonadales</taxon>
        <taxon>Shewanellaceae</taxon>
        <taxon>Shewanella</taxon>
    </lineage>
</organism>
<name>A0A553JV42_SHEHA</name>
<protein>
    <submittedName>
        <fullName evidence="1">DUF4917 family protein</fullName>
    </submittedName>
</protein>
<comment type="caution">
    <text evidence="1">The sequence shown here is derived from an EMBL/GenBank/DDBJ whole genome shotgun (WGS) entry which is preliminary data.</text>
</comment>
<dbReference type="Proteomes" id="UP000318126">
    <property type="component" value="Unassembled WGS sequence"/>
</dbReference>
<dbReference type="RefSeq" id="WP_143562764.1">
    <property type="nucleotide sequence ID" value="NZ_BMPL01000001.1"/>
</dbReference>
<accession>A0A553JV42</accession>
<evidence type="ECO:0000313" key="1">
    <source>
        <dbReference type="EMBL" id="TRY16318.1"/>
    </source>
</evidence>
<dbReference type="OrthoDB" id="828244at2"/>
<proteinExistence type="predicted"/>
<sequence length="348" mass="40386">MTQIKTFEECIAQAGSTKKHLMLGNGFSVSLFPSIFNYKQLAENIESERINMLFDAIDTHDFEFVMRRLLEAVDIVQHYDSSEGITNHIHSDIEELKRTLIHVISKSHPPKPSEITDHQYESCRRFLLNFETGKTYTFNYDLILYWVLMHFNEDKALRLPCDDGFRHPHSDEYIPEEERDTSLHWEIGRENGQSTYYIHGAMHIFSDGSDIEKLSYANLGVPLADQVKNAISQDRFPVFISEGTTEHKLARIKKNGYLSRTFSSLKSITGNLFIFGHSIRDEDDHVFDFINRNNRKLKIFIGLFGSPTEPHNQIIISKIEKWRKSYPLKTFEFYDSSSVDVWGASSNI</sequence>
<keyword evidence="2" id="KW-1185">Reference proteome</keyword>